<reference evidence="2" key="2">
    <citation type="journal article" date="2024" name="Environ. Microbiol.">
        <title>Genome analysis and description of Tunturibacter gen. nov. expands the diversity of Terriglobia in tundra soils.</title>
        <authorList>
            <person name="Messyasz A."/>
            <person name="Mannisto M.K."/>
            <person name="Kerkhof L.J."/>
            <person name="Haggblom M.M."/>
        </authorList>
    </citation>
    <scope>NUCLEOTIDE SEQUENCE</scope>
    <source>
        <strain evidence="2">X5P6</strain>
    </source>
</reference>
<keyword evidence="1" id="KW-0472">Membrane</keyword>
<organism evidence="2">
    <name type="scientific">Tunturiibacter psychrotolerans</name>
    <dbReference type="NCBI Taxonomy" id="3069686"/>
    <lineage>
        <taxon>Bacteria</taxon>
        <taxon>Pseudomonadati</taxon>
        <taxon>Acidobacteriota</taxon>
        <taxon>Terriglobia</taxon>
        <taxon>Terriglobales</taxon>
        <taxon>Acidobacteriaceae</taxon>
        <taxon>Tunturiibacter</taxon>
    </lineage>
</organism>
<dbReference type="KEGG" id="tpsc:RBB77_08510"/>
<keyword evidence="1" id="KW-1133">Transmembrane helix</keyword>
<feature type="transmembrane region" description="Helical" evidence="1">
    <location>
        <begin position="68"/>
        <end position="87"/>
    </location>
</feature>
<keyword evidence="1" id="KW-0812">Transmembrane</keyword>
<accession>A0AAU7ZVE1</accession>
<evidence type="ECO:0000256" key="1">
    <source>
        <dbReference type="SAM" id="Phobius"/>
    </source>
</evidence>
<sequence length="133" mass="15241">MSAYKSPMLTHPPILLRIEEAALLILPIFAYQHLHYSWLLFTILFLTPDLFMLGYLANVRLGAATYNLVHTLTLPFVLLLTGYIKHWHLPSEIALIWIAHIAIDRLLGFGLKYPTRFKDTHLQHIPARSSATP</sequence>
<protein>
    <submittedName>
        <fullName evidence="2">DUF4260 domain-containing protein</fullName>
    </submittedName>
</protein>
<gene>
    <name evidence="2" type="ORF">RBB77_08510</name>
</gene>
<feature type="transmembrane region" description="Helical" evidence="1">
    <location>
        <begin position="93"/>
        <end position="111"/>
    </location>
</feature>
<feature type="transmembrane region" description="Helical" evidence="1">
    <location>
        <begin position="36"/>
        <end position="56"/>
    </location>
</feature>
<dbReference type="AlphaFoldDB" id="A0AAU7ZVE1"/>
<proteinExistence type="predicted"/>
<dbReference type="InterPro" id="IPR025356">
    <property type="entry name" value="DUF4260"/>
</dbReference>
<reference evidence="2" key="1">
    <citation type="submission" date="2023-08" db="EMBL/GenBank/DDBJ databases">
        <authorList>
            <person name="Messyasz A."/>
            <person name="Mannisto M.K."/>
            <person name="Kerkhof L.J."/>
            <person name="Haggblom M."/>
        </authorList>
    </citation>
    <scope>NUCLEOTIDE SEQUENCE</scope>
    <source>
        <strain evidence="2">X5P6</strain>
    </source>
</reference>
<name>A0AAU7ZVE1_9BACT</name>
<dbReference type="RefSeq" id="WP_353066495.1">
    <property type="nucleotide sequence ID" value="NZ_CP132942.1"/>
</dbReference>
<dbReference type="Pfam" id="PF14079">
    <property type="entry name" value="DUF4260"/>
    <property type="match status" value="1"/>
</dbReference>
<evidence type="ECO:0000313" key="2">
    <source>
        <dbReference type="EMBL" id="XCB34923.1"/>
    </source>
</evidence>
<dbReference type="EMBL" id="CP132942">
    <property type="protein sequence ID" value="XCB34923.1"/>
    <property type="molecule type" value="Genomic_DNA"/>
</dbReference>